<keyword evidence="2" id="KW-1185">Reference proteome</keyword>
<gene>
    <name evidence="1" type="ORF">KVT40_002619</name>
</gene>
<proteinExistence type="predicted"/>
<evidence type="ECO:0000313" key="2">
    <source>
        <dbReference type="Proteomes" id="UP000809789"/>
    </source>
</evidence>
<organism evidence="1 2">
    <name type="scientific">Elsinoe batatas</name>
    <dbReference type="NCBI Taxonomy" id="2601811"/>
    <lineage>
        <taxon>Eukaryota</taxon>
        <taxon>Fungi</taxon>
        <taxon>Dikarya</taxon>
        <taxon>Ascomycota</taxon>
        <taxon>Pezizomycotina</taxon>
        <taxon>Dothideomycetes</taxon>
        <taxon>Dothideomycetidae</taxon>
        <taxon>Myriangiales</taxon>
        <taxon>Elsinoaceae</taxon>
        <taxon>Elsinoe</taxon>
    </lineage>
</organism>
<evidence type="ECO:0000313" key="1">
    <source>
        <dbReference type="EMBL" id="KAG8628754.1"/>
    </source>
</evidence>
<reference evidence="1" key="1">
    <citation type="submission" date="2021-07" db="EMBL/GenBank/DDBJ databases">
        <title>Elsinoe batatas strain:CRI-CJ2 Genome sequencing and assembly.</title>
        <authorList>
            <person name="Huang L."/>
        </authorList>
    </citation>
    <scope>NUCLEOTIDE SEQUENCE</scope>
    <source>
        <strain evidence="1">CRI-CJ2</strain>
    </source>
</reference>
<dbReference type="AlphaFoldDB" id="A0A8K0PKE5"/>
<dbReference type="OrthoDB" id="3927958at2759"/>
<comment type="caution">
    <text evidence="1">The sequence shown here is derived from an EMBL/GenBank/DDBJ whole genome shotgun (WGS) entry which is preliminary data.</text>
</comment>
<dbReference type="Proteomes" id="UP000809789">
    <property type="component" value="Unassembled WGS sequence"/>
</dbReference>
<name>A0A8K0PKE5_9PEZI</name>
<dbReference type="EMBL" id="JAESVG020000003">
    <property type="protein sequence ID" value="KAG8628754.1"/>
    <property type="molecule type" value="Genomic_DNA"/>
</dbReference>
<protein>
    <submittedName>
        <fullName evidence="1">Uncharacterized protein</fullName>
    </submittedName>
</protein>
<sequence length="155" mass="17833">MCYYRLHIFTTCGHTSFSPNPVRQCRESATYRLKLMTRSALTPWTGCPIRTTHPLQTFKVERLCNHCQTARDNLLYHLDSAHVIRVDDAKWKVSYAAPEAVWQADDPKLGLLERVRRRNRVGAGQTSVPPTPATIYSTNVVRNSFKGEQHNVHWI</sequence>
<accession>A0A8K0PKE5</accession>